<protein>
    <submittedName>
        <fullName evidence="1">Uncharacterized protein</fullName>
    </submittedName>
</protein>
<feature type="non-terminal residue" evidence="1">
    <location>
        <position position="106"/>
    </location>
</feature>
<evidence type="ECO:0000313" key="1">
    <source>
        <dbReference type="EMBL" id="GAG41036.1"/>
    </source>
</evidence>
<sequence length="106" mass="11098">MNAPLVRRAVACLSPLGFCFLIAMLALAPWPQWSVAAEAAGESVASAELFQQQLESGEFAPALAAAQQVEQAVQRDAWLARLAEAQAGAGASNAAYTTLAHVEDDQ</sequence>
<dbReference type="AlphaFoldDB" id="X0YWS4"/>
<reference evidence="1" key="1">
    <citation type="journal article" date="2014" name="Front. Microbiol.">
        <title>High frequency of phylogenetically diverse reductive dehalogenase-homologous genes in deep subseafloor sedimentary metagenomes.</title>
        <authorList>
            <person name="Kawai M."/>
            <person name="Futagami T."/>
            <person name="Toyoda A."/>
            <person name="Takaki Y."/>
            <person name="Nishi S."/>
            <person name="Hori S."/>
            <person name="Arai W."/>
            <person name="Tsubouchi T."/>
            <person name="Morono Y."/>
            <person name="Uchiyama I."/>
            <person name="Ito T."/>
            <person name="Fujiyama A."/>
            <person name="Inagaki F."/>
            <person name="Takami H."/>
        </authorList>
    </citation>
    <scope>NUCLEOTIDE SEQUENCE</scope>
    <source>
        <strain evidence="1">Expedition CK06-06</strain>
    </source>
</reference>
<proteinExistence type="predicted"/>
<accession>X0YWS4</accession>
<gene>
    <name evidence="1" type="ORF">S01H1_64211</name>
</gene>
<name>X0YWS4_9ZZZZ</name>
<comment type="caution">
    <text evidence="1">The sequence shown here is derived from an EMBL/GenBank/DDBJ whole genome shotgun (WGS) entry which is preliminary data.</text>
</comment>
<dbReference type="EMBL" id="BARS01042310">
    <property type="protein sequence ID" value="GAG41036.1"/>
    <property type="molecule type" value="Genomic_DNA"/>
</dbReference>
<organism evidence="1">
    <name type="scientific">marine sediment metagenome</name>
    <dbReference type="NCBI Taxonomy" id="412755"/>
    <lineage>
        <taxon>unclassified sequences</taxon>
        <taxon>metagenomes</taxon>
        <taxon>ecological metagenomes</taxon>
    </lineage>
</organism>